<dbReference type="OrthoDB" id="10328883at2759"/>
<dbReference type="Proteomes" id="UP000054567">
    <property type="component" value="Unassembled WGS sequence"/>
</dbReference>
<sequence>MSFIQRWISQPIDEKSKIGMEIMMDVLRTEDAEWLQTGEIAQFGSRRGGGCGGGPLVAPIGGLHIQATGMGMESSCDPALMTVLNRVSEKIMRTLLLAMGLPWTMHLWERIVETDHFGREWCSRHIMNLAQQGDTELSLRWGAPQATAAPKKA</sequence>
<organism evidence="1 2">
    <name type="scientific">Coccidioides posadasii RMSCC 3488</name>
    <dbReference type="NCBI Taxonomy" id="454284"/>
    <lineage>
        <taxon>Eukaryota</taxon>
        <taxon>Fungi</taxon>
        <taxon>Dikarya</taxon>
        <taxon>Ascomycota</taxon>
        <taxon>Pezizomycotina</taxon>
        <taxon>Eurotiomycetes</taxon>
        <taxon>Eurotiomycetidae</taxon>
        <taxon>Onygenales</taxon>
        <taxon>Onygenaceae</taxon>
        <taxon>Coccidioides</taxon>
    </lineage>
</organism>
<dbReference type="AlphaFoldDB" id="A0A0J6F4T2"/>
<evidence type="ECO:0000313" key="2">
    <source>
        <dbReference type="Proteomes" id="UP000054567"/>
    </source>
</evidence>
<accession>A0A0J6F4T2</accession>
<name>A0A0J6F4T2_COCPO</name>
<reference evidence="2" key="3">
    <citation type="journal article" date="2010" name="Genome Res.">
        <title>Population genomic sequencing of Coccidioides fungi reveals recent hybridization and transposon control.</title>
        <authorList>
            <person name="Neafsey D.E."/>
            <person name="Barker B.M."/>
            <person name="Sharpton T.J."/>
            <person name="Stajich J.E."/>
            <person name="Park D.J."/>
            <person name="Whiston E."/>
            <person name="Hung C.-Y."/>
            <person name="McMahan C."/>
            <person name="White J."/>
            <person name="Sykes S."/>
            <person name="Heiman D."/>
            <person name="Young S."/>
            <person name="Zeng Q."/>
            <person name="Abouelleil A."/>
            <person name="Aftuck L."/>
            <person name="Bessette D."/>
            <person name="Brown A."/>
            <person name="FitzGerald M."/>
            <person name="Lui A."/>
            <person name="Macdonald J.P."/>
            <person name="Priest M."/>
            <person name="Orbach M.J."/>
            <person name="Galgiani J.N."/>
            <person name="Kirkland T.N."/>
            <person name="Cole G.T."/>
            <person name="Birren B.W."/>
            <person name="Henn M.R."/>
            <person name="Taylor J.W."/>
            <person name="Rounsley S.D."/>
        </authorList>
    </citation>
    <scope>NUCLEOTIDE SEQUENCE [LARGE SCALE GENOMIC DNA]</scope>
    <source>
        <strain evidence="2">RMSCC 3488</strain>
    </source>
</reference>
<dbReference type="EMBL" id="DS268109">
    <property type="protein sequence ID" value="KMM63984.1"/>
    <property type="molecule type" value="Genomic_DNA"/>
</dbReference>
<proteinExistence type="predicted"/>
<dbReference type="VEuPathDB" id="FungiDB:CPAG_00336"/>
<evidence type="ECO:0000313" key="1">
    <source>
        <dbReference type="EMBL" id="KMM63984.1"/>
    </source>
</evidence>
<reference evidence="1 2" key="1">
    <citation type="submission" date="2007-06" db="EMBL/GenBank/DDBJ databases">
        <title>The Genome Sequence of Coccidioides posadasii RMSCC_3488.</title>
        <authorList>
            <consortium name="Coccidioides Genome Resources Consortium"/>
            <consortium name="The Broad Institute Genome Sequencing Platform"/>
            <person name="Henn M.R."/>
            <person name="Sykes S."/>
            <person name="Young S."/>
            <person name="Jaffe D."/>
            <person name="Berlin A."/>
            <person name="Alvarez P."/>
            <person name="Butler J."/>
            <person name="Gnerre S."/>
            <person name="Grabherr M."/>
            <person name="Mauceli E."/>
            <person name="Brockman W."/>
            <person name="Kodira C."/>
            <person name="Alvarado L."/>
            <person name="Zeng Q."/>
            <person name="Crawford M."/>
            <person name="Antoine C."/>
            <person name="Devon K."/>
            <person name="Galgiani J."/>
            <person name="Orsborn K."/>
            <person name="Lewis M.L."/>
            <person name="Nusbaum C."/>
            <person name="Galagan J."/>
            <person name="Birren B."/>
        </authorList>
    </citation>
    <scope>NUCLEOTIDE SEQUENCE [LARGE SCALE GENOMIC DNA]</scope>
    <source>
        <strain evidence="1 2">RMSCC 3488</strain>
    </source>
</reference>
<gene>
    <name evidence="1" type="ORF">CPAG_00336</name>
</gene>
<protein>
    <submittedName>
        <fullName evidence="1">Uncharacterized protein</fullName>
    </submittedName>
</protein>
<reference evidence="2" key="2">
    <citation type="journal article" date="2009" name="Genome Res.">
        <title>Comparative genomic analyses of the human fungal pathogens Coccidioides and their relatives.</title>
        <authorList>
            <person name="Sharpton T.J."/>
            <person name="Stajich J.E."/>
            <person name="Rounsley S.D."/>
            <person name="Gardner M.J."/>
            <person name="Wortman J.R."/>
            <person name="Jordar V.S."/>
            <person name="Maiti R."/>
            <person name="Kodira C.D."/>
            <person name="Neafsey D.E."/>
            <person name="Zeng Q."/>
            <person name="Hung C.-Y."/>
            <person name="McMahan C."/>
            <person name="Muszewska A."/>
            <person name="Grynberg M."/>
            <person name="Mandel M.A."/>
            <person name="Kellner E.M."/>
            <person name="Barker B.M."/>
            <person name="Galgiani J.N."/>
            <person name="Orbach M.J."/>
            <person name="Kirkland T.N."/>
            <person name="Cole G.T."/>
            <person name="Henn M.R."/>
            <person name="Birren B.W."/>
            <person name="Taylor J.W."/>
        </authorList>
    </citation>
    <scope>NUCLEOTIDE SEQUENCE [LARGE SCALE GENOMIC DNA]</scope>
    <source>
        <strain evidence="2">RMSCC 3488</strain>
    </source>
</reference>